<comment type="caution">
    <text evidence="1">The sequence shown here is derived from an EMBL/GenBank/DDBJ whole genome shotgun (WGS) entry which is preliminary data.</text>
</comment>
<keyword evidence="2" id="KW-1185">Reference proteome</keyword>
<dbReference type="RefSeq" id="WP_041088527.1">
    <property type="nucleotide sequence ID" value="NZ_JXRP01000017.1"/>
</dbReference>
<evidence type="ECO:0000313" key="1">
    <source>
        <dbReference type="EMBL" id="KIL45780.1"/>
    </source>
</evidence>
<gene>
    <name evidence="1" type="ORF">KP78_21290</name>
</gene>
<dbReference type="STRING" id="889306.KP78_21290"/>
<sequence length="66" mass="8035">MRKVNGIKSLIAYLDSENYPVTEEKINVLILRREIPHHKPFKNMIVFNLDHIDWWINEQRSKKIVY</sequence>
<dbReference type="PATRIC" id="fig|889306.3.peg.2144"/>
<dbReference type="OrthoDB" id="2972248at2"/>
<dbReference type="AlphaFoldDB" id="A0A0C2R697"/>
<protein>
    <submittedName>
        <fullName evidence="1">Uncharacterized protein</fullName>
    </submittedName>
</protein>
<evidence type="ECO:0000313" key="2">
    <source>
        <dbReference type="Proteomes" id="UP000031938"/>
    </source>
</evidence>
<accession>A0A0C2R697</accession>
<reference evidence="1 2" key="1">
    <citation type="submission" date="2015-01" db="EMBL/GenBank/DDBJ databases">
        <title>Genome sequencing of Jeotgalibacillus soli.</title>
        <authorList>
            <person name="Goh K.M."/>
            <person name="Chan K.-G."/>
            <person name="Yaakop A.S."/>
            <person name="Ee R."/>
            <person name="Gan H.M."/>
            <person name="Chan C.S."/>
        </authorList>
    </citation>
    <scope>NUCLEOTIDE SEQUENCE [LARGE SCALE GENOMIC DNA]</scope>
    <source>
        <strain evidence="1 2">P9</strain>
    </source>
</reference>
<proteinExistence type="predicted"/>
<name>A0A0C2R697_9BACL</name>
<dbReference type="EMBL" id="JXRP01000017">
    <property type="protein sequence ID" value="KIL45780.1"/>
    <property type="molecule type" value="Genomic_DNA"/>
</dbReference>
<dbReference type="Proteomes" id="UP000031938">
    <property type="component" value="Unassembled WGS sequence"/>
</dbReference>
<organism evidence="1 2">
    <name type="scientific">Jeotgalibacillus soli</name>
    <dbReference type="NCBI Taxonomy" id="889306"/>
    <lineage>
        <taxon>Bacteria</taxon>
        <taxon>Bacillati</taxon>
        <taxon>Bacillota</taxon>
        <taxon>Bacilli</taxon>
        <taxon>Bacillales</taxon>
        <taxon>Caryophanaceae</taxon>
        <taxon>Jeotgalibacillus</taxon>
    </lineage>
</organism>